<dbReference type="InterPro" id="IPR000878">
    <property type="entry name" value="4pyrrol_Mease"/>
</dbReference>
<dbReference type="Gene3D" id="3.30.950.10">
    <property type="entry name" value="Methyltransferase, Cobalt-precorrin-4 Transmethylase, Domain 2"/>
    <property type="match status" value="1"/>
</dbReference>
<feature type="domain" description="Tetrapyrrole methylase" evidence="7">
    <location>
        <begin position="24"/>
        <end position="222"/>
    </location>
</feature>
<dbReference type="FunFam" id="3.30.950.10:FF:000002">
    <property type="entry name" value="Ribosomal RNA small subunit methyltransferase I"/>
    <property type="match status" value="1"/>
</dbReference>
<evidence type="ECO:0000256" key="3">
    <source>
        <dbReference type="ARBA" id="ARBA00022603"/>
    </source>
</evidence>
<dbReference type="GO" id="GO:0070677">
    <property type="term" value="F:rRNA (cytosine-2'-O-)-methyltransferase activity"/>
    <property type="evidence" value="ECO:0007669"/>
    <property type="project" value="UniProtKB-UniRule"/>
</dbReference>
<keyword evidence="2 6" id="KW-0698">rRNA processing</keyword>
<keyword evidence="1 6" id="KW-0963">Cytoplasm</keyword>
<dbReference type="InterPro" id="IPR053910">
    <property type="entry name" value="RsmI_HTH"/>
</dbReference>
<evidence type="ECO:0000256" key="6">
    <source>
        <dbReference type="HAMAP-Rule" id="MF_01877"/>
    </source>
</evidence>
<evidence type="ECO:0000313" key="9">
    <source>
        <dbReference type="EMBL" id="BBA40695.1"/>
    </source>
</evidence>
<dbReference type="PROSITE" id="PS01296">
    <property type="entry name" value="RSMI"/>
    <property type="match status" value="1"/>
</dbReference>
<accession>A0A250L7W5</accession>
<dbReference type="CDD" id="cd11648">
    <property type="entry name" value="RsmI"/>
    <property type="match status" value="1"/>
</dbReference>
<comment type="function">
    <text evidence="6">Catalyzes the 2'-O-methylation of the ribose of cytidine 1402 (C1402) in 16S rRNA.</text>
</comment>
<dbReference type="InterPro" id="IPR014776">
    <property type="entry name" value="4pyrrole_Mease_sub2"/>
</dbReference>
<evidence type="ECO:0000259" key="8">
    <source>
        <dbReference type="Pfam" id="PF23016"/>
    </source>
</evidence>
<evidence type="ECO:0000256" key="2">
    <source>
        <dbReference type="ARBA" id="ARBA00022552"/>
    </source>
</evidence>
<dbReference type="Gene3D" id="3.40.1010.10">
    <property type="entry name" value="Cobalt-precorrin-4 Transmethylase, Domain 1"/>
    <property type="match status" value="1"/>
</dbReference>
<keyword evidence="5 6" id="KW-0949">S-adenosyl-L-methionine</keyword>
<keyword evidence="4 6" id="KW-0808">Transferase</keyword>
<dbReference type="PIRSF" id="PIRSF005917">
    <property type="entry name" value="MTase_YraL"/>
    <property type="match status" value="1"/>
</dbReference>
<proteinExistence type="inferred from homology"/>
<reference evidence="9" key="2">
    <citation type="journal article" date="2017" name="Genome Announc.">
        <title>High-Quality Draft Genome Sequence of Burkholderia contaminans CH-1, a Gram-Negative Bacterium That Metabolizes 2-Azahypoxanthine, a Plant Growth-Regulating Compound.</title>
        <authorList>
            <person name="Choi J.-H."/>
            <person name="Sugiura H."/>
            <person name="Moriuchi R."/>
            <person name="Kawagishi H."/>
            <person name="Dohra H."/>
        </authorList>
    </citation>
    <scope>NUCLEOTIDE SEQUENCE</scope>
    <source>
        <strain evidence="9">CH-1</strain>
    </source>
</reference>
<evidence type="ECO:0000259" key="7">
    <source>
        <dbReference type="Pfam" id="PF00590"/>
    </source>
</evidence>
<dbReference type="SUPFAM" id="SSF53790">
    <property type="entry name" value="Tetrapyrrole methylase"/>
    <property type="match status" value="1"/>
</dbReference>
<protein>
    <recommendedName>
        <fullName evidence="6">Ribosomal RNA small subunit methyltransferase I</fullName>
        <ecNumber evidence="6">2.1.1.198</ecNumber>
    </recommendedName>
    <alternativeName>
        <fullName evidence="6">16S rRNA 2'-O-ribose C1402 methyltransferase</fullName>
    </alternativeName>
    <alternativeName>
        <fullName evidence="6">rRNA (cytidine-2'-O-)-methyltransferase RsmI</fullName>
    </alternativeName>
</protein>
<dbReference type="InterPro" id="IPR014777">
    <property type="entry name" value="4pyrrole_Mease_sub1"/>
</dbReference>
<keyword evidence="3 6" id="KW-0489">Methyltransferase</keyword>
<evidence type="ECO:0000256" key="5">
    <source>
        <dbReference type="ARBA" id="ARBA00022691"/>
    </source>
</evidence>
<comment type="similarity">
    <text evidence="6">Belongs to the methyltransferase superfamily. RsmI family.</text>
</comment>
<dbReference type="PANTHER" id="PTHR46111:SF1">
    <property type="entry name" value="RIBOSOMAL RNA SMALL SUBUNIT METHYLTRANSFERASE I"/>
    <property type="match status" value="1"/>
</dbReference>
<organism evidence="9">
    <name type="scientific">Burkholderia contaminans</name>
    <dbReference type="NCBI Taxonomy" id="488447"/>
    <lineage>
        <taxon>Bacteria</taxon>
        <taxon>Pseudomonadati</taxon>
        <taxon>Pseudomonadota</taxon>
        <taxon>Betaproteobacteria</taxon>
        <taxon>Burkholderiales</taxon>
        <taxon>Burkholderiaceae</taxon>
        <taxon>Burkholderia</taxon>
        <taxon>Burkholderia cepacia complex</taxon>
    </lineage>
</organism>
<dbReference type="InterPro" id="IPR008189">
    <property type="entry name" value="rRNA_ssu_MeTfrase_I"/>
</dbReference>
<comment type="catalytic activity">
    <reaction evidence="6">
        <text>cytidine(1402) in 16S rRNA + S-adenosyl-L-methionine = 2'-O-methylcytidine(1402) in 16S rRNA + S-adenosyl-L-homocysteine + H(+)</text>
        <dbReference type="Rhea" id="RHEA:42924"/>
        <dbReference type="Rhea" id="RHEA-COMP:10285"/>
        <dbReference type="Rhea" id="RHEA-COMP:10286"/>
        <dbReference type="ChEBI" id="CHEBI:15378"/>
        <dbReference type="ChEBI" id="CHEBI:57856"/>
        <dbReference type="ChEBI" id="CHEBI:59789"/>
        <dbReference type="ChEBI" id="CHEBI:74495"/>
        <dbReference type="ChEBI" id="CHEBI:82748"/>
        <dbReference type="EC" id="2.1.1.198"/>
    </reaction>
</comment>
<dbReference type="Pfam" id="PF23016">
    <property type="entry name" value="RsmI_C"/>
    <property type="match status" value="1"/>
</dbReference>
<dbReference type="PANTHER" id="PTHR46111">
    <property type="entry name" value="RIBOSOMAL RNA SMALL SUBUNIT METHYLTRANSFERASE I"/>
    <property type="match status" value="1"/>
</dbReference>
<evidence type="ECO:0000256" key="1">
    <source>
        <dbReference type="ARBA" id="ARBA00022490"/>
    </source>
</evidence>
<dbReference type="InterPro" id="IPR035996">
    <property type="entry name" value="4pyrrol_Methylase_sf"/>
</dbReference>
<dbReference type="NCBIfam" id="TIGR00096">
    <property type="entry name" value="16S rRNA (cytidine(1402)-2'-O)-methyltransferase"/>
    <property type="match status" value="1"/>
</dbReference>
<dbReference type="EC" id="2.1.1.198" evidence="6"/>
<sequence>MRALPAMTALLELARTQHYPDAALYVVATPIGNTADITLRALHVLGLADRIAAEDTRNTGQLLARYGISKPLVAVHEHNEREAAQRVIELLRGGERVAYVSDAGTPGISDPGARLVDAVRAAGFAVIPLPGASAAVTALSVAGDWAGAFTFAGFLPPKAKQRATALQALVSHPYALVFYEAPHRIAETVAALADAFGSARRLLIARELTKLHEQLFQGTLAEGQTWLAGDANRQRGEFVLVVEGAPATSGEADDTAHDALLKLLLEEVPVKSAARLAAALTGASRSTLYARALVLKDES</sequence>
<gene>
    <name evidence="6 9" type="primary">rsmI</name>
    <name evidence="9" type="ORF">BCCH1_31260</name>
</gene>
<reference evidence="9" key="1">
    <citation type="journal article" date="2016" name="Biosci. Biotechnol. Biochem.">
        <title>Bioconversion of AHX to AOH by resting cells of Burkholderia contaminans CH-1.</title>
        <authorList>
            <person name="Choi J.H."/>
            <person name="Kikuchi A."/>
            <person name="Pumkaeo P."/>
            <person name="Hirai H."/>
            <person name="Tokuyama S."/>
            <person name="Kawagishi H."/>
        </authorList>
    </citation>
    <scope>NUCLEOTIDE SEQUENCE</scope>
    <source>
        <strain evidence="9">CH-1</strain>
    </source>
</reference>
<dbReference type="EMBL" id="AP018358">
    <property type="protein sequence ID" value="BBA40695.1"/>
    <property type="molecule type" value="Genomic_DNA"/>
</dbReference>
<name>A0A250L7W5_9BURK</name>
<dbReference type="GO" id="GO:0005737">
    <property type="term" value="C:cytoplasm"/>
    <property type="evidence" value="ECO:0007669"/>
    <property type="project" value="UniProtKB-SubCell"/>
</dbReference>
<dbReference type="AlphaFoldDB" id="A0A250L7W5"/>
<dbReference type="InterPro" id="IPR018063">
    <property type="entry name" value="SAM_MeTrfase_RsmI_CS"/>
</dbReference>
<comment type="subcellular location">
    <subcellularLocation>
        <location evidence="6">Cytoplasm</location>
    </subcellularLocation>
</comment>
<dbReference type="HAMAP" id="MF_01877">
    <property type="entry name" value="16SrRNA_methyltr_I"/>
    <property type="match status" value="1"/>
</dbReference>
<feature type="domain" description="RsmI HTH" evidence="8">
    <location>
        <begin position="251"/>
        <end position="296"/>
    </location>
</feature>
<evidence type="ECO:0000256" key="4">
    <source>
        <dbReference type="ARBA" id="ARBA00022679"/>
    </source>
</evidence>
<dbReference type="Pfam" id="PF00590">
    <property type="entry name" value="TP_methylase"/>
    <property type="match status" value="1"/>
</dbReference>
<dbReference type="FunFam" id="3.40.1010.10:FF:000007">
    <property type="entry name" value="Ribosomal RNA small subunit methyltransferase I"/>
    <property type="match status" value="1"/>
</dbReference>